<feature type="non-terminal residue" evidence="2">
    <location>
        <position position="1"/>
    </location>
</feature>
<dbReference type="InterPro" id="IPR048503">
    <property type="entry name" value="NamZ_C"/>
</dbReference>
<evidence type="ECO:0000313" key="2">
    <source>
        <dbReference type="EMBL" id="GAI14130.1"/>
    </source>
</evidence>
<feature type="domain" description="Peptidoglycan beta-N-acetylmuramidase NamZ C-terminal" evidence="1">
    <location>
        <begin position="1"/>
        <end position="37"/>
    </location>
</feature>
<gene>
    <name evidence="2" type="ORF">S06H3_13374</name>
</gene>
<sequence>DELAKQIKEGKSEAEIRKSWEPKLAAFKKIRKQYLMYPDFE</sequence>
<organism evidence="2">
    <name type="scientific">marine sediment metagenome</name>
    <dbReference type="NCBI Taxonomy" id="412755"/>
    <lineage>
        <taxon>unclassified sequences</taxon>
        <taxon>metagenomes</taxon>
        <taxon>ecological metagenomes</taxon>
    </lineage>
</organism>
<reference evidence="2" key="1">
    <citation type="journal article" date="2014" name="Front. Microbiol.">
        <title>High frequency of phylogenetically diverse reductive dehalogenase-homologous genes in deep subseafloor sedimentary metagenomes.</title>
        <authorList>
            <person name="Kawai M."/>
            <person name="Futagami T."/>
            <person name="Toyoda A."/>
            <person name="Takaki Y."/>
            <person name="Nishi S."/>
            <person name="Hori S."/>
            <person name="Arai W."/>
            <person name="Tsubouchi T."/>
            <person name="Morono Y."/>
            <person name="Uchiyama I."/>
            <person name="Ito T."/>
            <person name="Fujiyama A."/>
            <person name="Inagaki F."/>
            <person name="Takami H."/>
        </authorList>
    </citation>
    <scope>NUCLEOTIDE SEQUENCE</scope>
    <source>
        <strain evidence="2">Expedition CK06-06</strain>
    </source>
</reference>
<protein>
    <recommendedName>
        <fullName evidence="1">Peptidoglycan beta-N-acetylmuramidase NamZ C-terminal domain-containing protein</fullName>
    </recommendedName>
</protein>
<accession>X1MHE0</accession>
<dbReference type="AlphaFoldDB" id="X1MHE0"/>
<evidence type="ECO:0000259" key="1">
    <source>
        <dbReference type="Pfam" id="PF20732"/>
    </source>
</evidence>
<comment type="caution">
    <text evidence="2">The sequence shown here is derived from an EMBL/GenBank/DDBJ whole genome shotgun (WGS) entry which is preliminary data.</text>
</comment>
<dbReference type="Pfam" id="PF20732">
    <property type="entry name" value="NamZ_C"/>
    <property type="match status" value="1"/>
</dbReference>
<dbReference type="EMBL" id="BARV01006528">
    <property type="protein sequence ID" value="GAI14130.1"/>
    <property type="molecule type" value="Genomic_DNA"/>
</dbReference>
<name>X1MHE0_9ZZZZ</name>
<proteinExistence type="predicted"/>